<evidence type="ECO:0000256" key="15">
    <source>
        <dbReference type="ARBA" id="ARBA00023180"/>
    </source>
</evidence>
<dbReference type="Pfam" id="PF00657">
    <property type="entry name" value="Lipase_GDSL"/>
    <property type="match status" value="1"/>
</dbReference>
<evidence type="ECO:0000256" key="33">
    <source>
        <dbReference type="ARBA" id="ARBA00048227"/>
    </source>
</evidence>
<comment type="catalytic activity">
    <reaction evidence="43">
        <text>1-hexadecanoyl-2-(9Z)-octadecenoyl-3-octadecanoyl-sn-glycerol + H2O = 1-hexadecanoyl-3-octadecanoyl-sn-glycerol + (9Z)-octadecenoate + H(+)</text>
        <dbReference type="Rhea" id="RHEA:41103"/>
        <dbReference type="ChEBI" id="CHEBI:15377"/>
        <dbReference type="ChEBI" id="CHEBI:15378"/>
        <dbReference type="ChEBI" id="CHEBI:30823"/>
        <dbReference type="ChEBI" id="CHEBI:77623"/>
        <dbReference type="ChEBI" id="CHEBI:77624"/>
    </reaction>
    <physiologicalReaction direction="left-to-right" evidence="43">
        <dbReference type="Rhea" id="RHEA:41104"/>
    </physiologicalReaction>
</comment>
<accession>A0A7I8WB22</accession>
<comment type="catalytic activity">
    <reaction evidence="28">
        <text>1-hexadecanoyl-2-(9Z)-octadecenoyl-3-octadecanoyl-sn-glycerol + H2O = 1-hexadecanoyl-2-(9Z-octadecenoyl)-sn-glycerol + octadecanoate + H(+)</text>
        <dbReference type="Rhea" id="RHEA:41111"/>
        <dbReference type="ChEBI" id="CHEBI:15377"/>
        <dbReference type="ChEBI" id="CHEBI:15378"/>
        <dbReference type="ChEBI" id="CHEBI:25629"/>
        <dbReference type="ChEBI" id="CHEBI:75466"/>
        <dbReference type="ChEBI" id="CHEBI:77623"/>
    </reaction>
    <physiologicalReaction direction="left-to-right" evidence="28">
        <dbReference type="Rhea" id="RHEA:41112"/>
    </physiologicalReaction>
</comment>
<comment type="subcellular location">
    <subcellularLocation>
        <location evidence="1">Apical cell membrane</location>
        <topology evidence="1">Single-pass type I membrane protein</topology>
    </subcellularLocation>
</comment>
<evidence type="ECO:0000256" key="45">
    <source>
        <dbReference type="ARBA" id="ARBA00049372"/>
    </source>
</evidence>
<evidence type="ECO:0000256" key="34">
    <source>
        <dbReference type="ARBA" id="ARBA00048362"/>
    </source>
</evidence>
<comment type="function">
    <text evidence="24">Calcium-independent membrane-associated phospholipase that catalyzes complete diacylation of phospholipids by hydrolyzing both sn-1 and sn-2 fatty acyl chains attached to the glycerol backbone (phospholipase B activity). Has dual phospholipase and lysophospholipase activities toward diacylphospholipids. Preferentially cleaves sn-2 ester bonds over sn-1 bonds. Acts as a lipase toward glycerolipid substrates. Hydrolyzes fatty acyl chains of diacylglycerols with preference for the sn-2 position and of triacylglycerols with not positional selectivity. May also hydrolyze long chain retinyl esters such as retinyl palmitate. May contribute to digestion of dietary phospholipids, glycerolipids and retinoids, facilitating lipid absorption at the brush border.</text>
</comment>
<keyword evidence="51" id="KW-1185">Reference proteome</keyword>
<evidence type="ECO:0000256" key="40">
    <source>
        <dbReference type="ARBA" id="ARBA00048699"/>
    </source>
</evidence>
<keyword evidence="13" id="KW-0443">Lipid metabolism</keyword>
<dbReference type="GO" id="GO:0004623">
    <property type="term" value="F:phospholipase A2 activity"/>
    <property type="evidence" value="ECO:0007669"/>
    <property type="project" value="UniProtKB-EC"/>
</dbReference>
<comment type="catalytic activity">
    <reaction evidence="42">
        <text>1-O-hexadecyl-2-(9Z)-octadecenoyl-sn-glycero-3-phosphocholine + H2O = 1-O-hexadecyl-sn-glycero-3-phosphocholine + (9Z)-octadecenoate + H(+)</text>
        <dbReference type="Rhea" id="RHEA:40915"/>
        <dbReference type="ChEBI" id="CHEBI:15377"/>
        <dbReference type="ChEBI" id="CHEBI:15378"/>
        <dbReference type="ChEBI" id="CHEBI:30823"/>
        <dbReference type="ChEBI" id="CHEBI:34112"/>
        <dbReference type="ChEBI" id="CHEBI:64496"/>
    </reaction>
    <physiologicalReaction direction="left-to-right" evidence="42">
        <dbReference type="Rhea" id="RHEA:40916"/>
    </physiologicalReaction>
</comment>
<evidence type="ECO:0000256" key="2">
    <source>
        <dbReference type="ARBA" id="ARBA00009979"/>
    </source>
</evidence>
<evidence type="ECO:0000256" key="48">
    <source>
        <dbReference type="SAM" id="Phobius"/>
    </source>
</evidence>
<evidence type="ECO:0000256" key="27">
    <source>
        <dbReference type="ARBA" id="ARBA00047438"/>
    </source>
</evidence>
<evidence type="ECO:0000256" key="30">
    <source>
        <dbReference type="ARBA" id="ARBA00048015"/>
    </source>
</evidence>
<dbReference type="Gene3D" id="3.40.50.1110">
    <property type="entry name" value="SGNH hydrolase"/>
    <property type="match status" value="1"/>
</dbReference>
<evidence type="ECO:0000256" key="39">
    <source>
        <dbReference type="ARBA" id="ARBA00048656"/>
    </source>
</evidence>
<comment type="catalytic activity">
    <reaction evidence="38">
        <text>1-hexadecanoyl-2-(9Z-octadecenoyl)-sn-glycero-3-phosphoethanolamine + H2O = 1-hexadecanoyl-sn-glycero-3-phosphoethanolamine + (9Z)-octadecenoate + H(+)</text>
        <dbReference type="Rhea" id="RHEA:40911"/>
        <dbReference type="ChEBI" id="CHEBI:15377"/>
        <dbReference type="ChEBI" id="CHEBI:15378"/>
        <dbReference type="ChEBI" id="CHEBI:30823"/>
        <dbReference type="ChEBI" id="CHEBI:73004"/>
        <dbReference type="ChEBI" id="CHEBI:73007"/>
    </reaction>
    <physiologicalReaction direction="left-to-right" evidence="38">
        <dbReference type="Rhea" id="RHEA:40912"/>
    </physiologicalReaction>
</comment>
<evidence type="ECO:0000256" key="9">
    <source>
        <dbReference type="ARBA" id="ARBA00022729"/>
    </source>
</evidence>
<comment type="catalytic activity">
    <reaction evidence="33">
        <text>1,2-dihexadecanoyl-sn-glycero-3-phosphocholine + H2O = 1-hexadecanoyl-sn-glycero-3-phosphocholine + hexadecanoate + H(+)</text>
        <dbReference type="Rhea" id="RHEA:41223"/>
        <dbReference type="ChEBI" id="CHEBI:7896"/>
        <dbReference type="ChEBI" id="CHEBI:15377"/>
        <dbReference type="ChEBI" id="CHEBI:15378"/>
        <dbReference type="ChEBI" id="CHEBI:72998"/>
        <dbReference type="ChEBI" id="CHEBI:72999"/>
    </reaction>
    <physiologicalReaction direction="left-to-right" evidence="33">
        <dbReference type="Rhea" id="RHEA:41224"/>
    </physiologicalReaction>
</comment>
<evidence type="ECO:0000256" key="26">
    <source>
        <dbReference type="ARBA" id="ARBA00047363"/>
    </source>
</evidence>
<dbReference type="GO" id="GO:0004622">
    <property type="term" value="F:phosphatidylcholine lysophospholipase activity"/>
    <property type="evidence" value="ECO:0007669"/>
    <property type="project" value="UniProtKB-EC"/>
</dbReference>
<dbReference type="PANTHER" id="PTHR21325:SF31">
    <property type="entry name" value="GH22081P-RELATED"/>
    <property type="match status" value="1"/>
</dbReference>
<evidence type="ECO:0000256" key="8">
    <source>
        <dbReference type="ARBA" id="ARBA00022692"/>
    </source>
</evidence>
<evidence type="ECO:0000256" key="16">
    <source>
        <dbReference type="ARBA" id="ARBA00023264"/>
    </source>
</evidence>
<evidence type="ECO:0000256" key="42">
    <source>
        <dbReference type="ARBA" id="ARBA00048872"/>
    </source>
</evidence>
<dbReference type="EC" id="3.1.1.3" evidence="5"/>
<evidence type="ECO:0000256" key="3">
    <source>
        <dbReference type="ARBA" id="ARBA00013274"/>
    </source>
</evidence>
<keyword evidence="12 48" id="KW-1133">Transmembrane helix</keyword>
<comment type="catalytic activity">
    <reaction evidence="29">
        <text>2,3-di-(9Z)-octadecenoyl-sn-glycerol + H2O = 3-(9Z-octadecenoyl)-sn-glycerol + (9Z)-octadecenoate + H(+)</text>
        <dbReference type="Rhea" id="RHEA:42604"/>
        <dbReference type="ChEBI" id="CHEBI:15377"/>
        <dbReference type="ChEBI" id="CHEBI:15378"/>
        <dbReference type="ChEBI" id="CHEBI:30823"/>
        <dbReference type="ChEBI" id="CHEBI:75824"/>
        <dbReference type="ChEBI" id="CHEBI:75938"/>
    </reaction>
    <physiologicalReaction direction="left-to-right" evidence="29">
        <dbReference type="Rhea" id="RHEA:42605"/>
    </physiologicalReaction>
</comment>
<evidence type="ECO:0000256" key="41">
    <source>
        <dbReference type="ARBA" id="ARBA00048869"/>
    </source>
</evidence>
<comment type="catalytic activity">
    <reaction evidence="41">
        <text>1,3-dihexadecanoyl-2-(9Z-octadecenoyl)glycerol + H2O = 1,3-dihexadecanoylglycerol + (9Z)-octadecenoate + H(+)</text>
        <dbReference type="Rhea" id="RHEA:40983"/>
        <dbReference type="ChEBI" id="CHEBI:15377"/>
        <dbReference type="ChEBI" id="CHEBI:15378"/>
        <dbReference type="ChEBI" id="CHEBI:30823"/>
        <dbReference type="ChEBI" id="CHEBI:75688"/>
        <dbReference type="ChEBI" id="CHEBI:77619"/>
    </reaction>
    <physiologicalReaction direction="left-to-right" evidence="41">
        <dbReference type="Rhea" id="RHEA:40984"/>
    </physiologicalReaction>
</comment>
<dbReference type="PANTHER" id="PTHR21325">
    <property type="entry name" value="PHOSPHOLIPASE B, PLB1"/>
    <property type="match status" value="1"/>
</dbReference>
<organism evidence="50 51">
    <name type="scientific">Dimorphilus gyrociliatus</name>
    <dbReference type="NCBI Taxonomy" id="2664684"/>
    <lineage>
        <taxon>Eukaryota</taxon>
        <taxon>Metazoa</taxon>
        <taxon>Spiralia</taxon>
        <taxon>Lophotrochozoa</taxon>
        <taxon>Annelida</taxon>
        <taxon>Polychaeta</taxon>
        <taxon>Polychaeta incertae sedis</taxon>
        <taxon>Dinophilidae</taxon>
        <taxon>Dimorphilus</taxon>
    </lineage>
</organism>
<dbReference type="OrthoDB" id="10265800at2759"/>
<evidence type="ECO:0000256" key="18">
    <source>
        <dbReference type="ARBA" id="ARBA00023408"/>
    </source>
</evidence>
<evidence type="ECO:0000256" key="11">
    <source>
        <dbReference type="ARBA" id="ARBA00022801"/>
    </source>
</evidence>
<dbReference type="AlphaFoldDB" id="A0A7I8WB22"/>
<evidence type="ECO:0000256" key="28">
    <source>
        <dbReference type="ARBA" id="ARBA00047459"/>
    </source>
</evidence>
<comment type="similarity">
    <text evidence="2">Belongs to the 'GDSL' lipolytic enzyme family. Phospholipase B1 subfamily.</text>
</comment>
<dbReference type="InterPro" id="IPR035547">
    <property type="entry name" value="Phospholipase_B"/>
</dbReference>
<comment type="catalytic activity">
    <reaction evidence="18">
        <text>1-hexadecanoyl-2-(9Z,12Z-octadecadienoyl)-sn-glycero-3-phosphocholine + H2O = (9Z,12Z)-octadecadienoate + 1-hexadecanoyl-sn-glycero-3-phosphocholine + H(+)</text>
        <dbReference type="Rhea" id="RHEA:40811"/>
        <dbReference type="ChEBI" id="CHEBI:15377"/>
        <dbReference type="ChEBI" id="CHEBI:15378"/>
        <dbReference type="ChEBI" id="CHEBI:30245"/>
        <dbReference type="ChEBI" id="CHEBI:72998"/>
        <dbReference type="ChEBI" id="CHEBI:73002"/>
    </reaction>
    <physiologicalReaction direction="left-to-right" evidence="18">
        <dbReference type="Rhea" id="RHEA:40812"/>
    </physiologicalReaction>
</comment>
<evidence type="ECO:0000256" key="32">
    <source>
        <dbReference type="ARBA" id="ARBA00048058"/>
    </source>
</evidence>
<evidence type="ECO:0000256" key="46">
    <source>
        <dbReference type="ARBA" id="ARBA00049461"/>
    </source>
</evidence>
<dbReference type="FunFam" id="3.40.50.1110:FF:000005">
    <property type="entry name" value="Phospholipase B1"/>
    <property type="match status" value="1"/>
</dbReference>
<keyword evidence="15" id="KW-0325">Glycoprotein</keyword>
<comment type="catalytic activity">
    <reaction evidence="35">
        <text>1-octadecanoyl-2-(9Z,12Z)-octadecadienoyl-sn-glycerol + H2O = 1-octadecanoyl-sn-glycerol + (9Z,12Z)-octadecadienoate + H(+)</text>
        <dbReference type="Rhea" id="RHEA:40927"/>
        <dbReference type="ChEBI" id="CHEBI:15377"/>
        <dbReference type="ChEBI" id="CHEBI:15378"/>
        <dbReference type="ChEBI" id="CHEBI:30245"/>
        <dbReference type="ChEBI" id="CHEBI:75550"/>
        <dbReference type="ChEBI" id="CHEBI:77097"/>
    </reaction>
    <physiologicalReaction direction="left-to-right" evidence="35">
        <dbReference type="Rhea" id="RHEA:40928"/>
    </physiologicalReaction>
</comment>
<dbReference type="InterPro" id="IPR038885">
    <property type="entry name" value="PLB1"/>
</dbReference>
<evidence type="ECO:0000256" key="14">
    <source>
        <dbReference type="ARBA" id="ARBA00023136"/>
    </source>
</evidence>
<comment type="catalytic activity">
    <reaction evidence="31">
        <text>a 1-O-alkyl-2-acyl-sn-glycero-3-phosphocholine + H2O = a 1-O-alkyl-sn-glycero-3-phosphocholine + a fatty acid + H(+)</text>
        <dbReference type="Rhea" id="RHEA:36231"/>
        <dbReference type="ChEBI" id="CHEBI:15377"/>
        <dbReference type="ChEBI" id="CHEBI:15378"/>
        <dbReference type="ChEBI" id="CHEBI:28868"/>
        <dbReference type="ChEBI" id="CHEBI:30909"/>
        <dbReference type="ChEBI" id="CHEBI:36702"/>
        <dbReference type="EC" id="3.1.1.4"/>
    </reaction>
    <physiologicalReaction direction="left-to-right" evidence="31">
        <dbReference type="Rhea" id="RHEA:36232"/>
    </physiologicalReaction>
</comment>
<evidence type="ECO:0000256" key="22">
    <source>
        <dbReference type="ARBA" id="ARBA00031485"/>
    </source>
</evidence>
<gene>
    <name evidence="50" type="ORF">DGYR_LOCUS12729</name>
</gene>
<dbReference type="GO" id="GO:0050253">
    <property type="term" value="F:retinyl-palmitate esterase activity"/>
    <property type="evidence" value="ECO:0007669"/>
    <property type="project" value="TreeGrafter"/>
</dbReference>
<evidence type="ECO:0000256" key="6">
    <source>
        <dbReference type="ARBA" id="ARBA00015133"/>
    </source>
</evidence>
<evidence type="ECO:0000256" key="5">
    <source>
        <dbReference type="ARBA" id="ARBA00013279"/>
    </source>
</evidence>
<comment type="catalytic activity">
    <reaction evidence="30">
        <text>1-hexadecanoyl-2-(9Z-octadecenoyl)-sn-glycero-3-phospho-(1'-sn-glycerol) + H2O = 1-hexadecanoyl-sn-glycero-3-phospho-(1'-sn-glycerol) + (9Z)-octadecenoate + H(+)</text>
        <dbReference type="Rhea" id="RHEA:40919"/>
        <dbReference type="ChEBI" id="CHEBI:15377"/>
        <dbReference type="ChEBI" id="CHEBI:15378"/>
        <dbReference type="ChEBI" id="CHEBI:30823"/>
        <dbReference type="ChEBI" id="CHEBI:72841"/>
        <dbReference type="ChEBI" id="CHEBI:75158"/>
    </reaction>
    <physiologicalReaction direction="left-to-right" evidence="30">
        <dbReference type="Rhea" id="RHEA:40920"/>
    </physiologicalReaction>
</comment>
<protein>
    <recommendedName>
        <fullName evidence="6">Phospholipase B1, membrane-associated</fullName>
        <ecNumber evidence="5">3.1.1.3</ecNumber>
        <ecNumber evidence="4">3.1.1.4</ecNumber>
        <ecNumber evidence="3">3.1.1.5</ecNumber>
    </recommendedName>
    <alternativeName>
        <fullName evidence="20">Lysophospholipase</fullName>
    </alternativeName>
    <alternativeName>
        <fullName evidence="21">Phospholipase A2</fullName>
    </alternativeName>
    <alternativeName>
        <fullName evidence="23">Phospholipase B/lipase</fullName>
    </alternativeName>
    <alternativeName>
        <fullName evidence="22">Triacylglycerol lipase</fullName>
    </alternativeName>
</protein>
<evidence type="ECO:0000256" key="12">
    <source>
        <dbReference type="ARBA" id="ARBA00022989"/>
    </source>
</evidence>
<dbReference type="PROSITE" id="PS01098">
    <property type="entry name" value="LIPASE_GDSL_SER"/>
    <property type="match status" value="1"/>
</dbReference>
<dbReference type="GO" id="GO:0004806">
    <property type="term" value="F:triacylglycerol lipase activity"/>
    <property type="evidence" value="ECO:0007669"/>
    <property type="project" value="UniProtKB-EC"/>
</dbReference>
<comment type="catalytic activity">
    <reaction evidence="19">
        <text>a 1,2-diacyl-sn-glycero-3-phosphocholine + H2O = a 1-acyl-sn-glycero-3-phosphocholine + a fatty acid + H(+)</text>
        <dbReference type="Rhea" id="RHEA:15801"/>
        <dbReference type="ChEBI" id="CHEBI:15377"/>
        <dbReference type="ChEBI" id="CHEBI:15378"/>
        <dbReference type="ChEBI" id="CHEBI:28868"/>
        <dbReference type="ChEBI" id="CHEBI:57643"/>
        <dbReference type="ChEBI" id="CHEBI:58168"/>
        <dbReference type="EC" id="3.1.1.4"/>
    </reaction>
    <physiologicalReaction direction="left-to-right" evidence="19">
        <dbReference type="Rhea" id="RHEA:15802"/>
    </physiologicalReaction>
</comment>
<evidence type="ECO:0000256" key="25">
    <source>
        <dbReference type="ARBA" id="ARBA00047324"/>
    </source>
</evidence>
<feature type="chain" id="PRO_5029609882" description="Phospholipase B1, membrane-associated" evidence="49">
    <location>
        <begin position="19"/>
        <end position="459"/>
    </location>
</feature>
<evidence type="ECO:0000256" key="38">
    <source>
        <dbReference type="ARBA" id="ARBA00048613"/>
    </source>
</evidence>
<keyword evidence="14 48" id="KW-0472">Membrane</keyword>
<comment type="catalytic activity">
    <reaction evidence="40">
        <text>1-hexadecanoyl-2-(9Z-octadecenoyl)-sn-glycero-3-phosphocholine + H2O = 1-hexadecanoyl-sn-glycero-3-phosphocholine + (9Z)-octadecenoate + H(+)</text>
        <dbReference type="Rhea" id="RHEA:38779"/>
        <dbReference type="ChEBI" id="CHEBI:15377"/>
        <dbReference type="ChEBI" id="CHEBI:15378"/>
        <dbReference type="ChEBI" id="CHEBI:30823"/>
        <dbReference type="ChEBI" id="CHEBI:72998"/>
        <dbReference type="ChEBI" id="CHEBI:73001"/>
    </reaction>
    <physiologicalReaction direction="left-to-right" evidence="40">
        <dbReference type="Rhea" id="RHEA:38780"/>
    </physiologicalReaction>
</comment>
<keyword evidence="16" id="KW-1208">Phospholipid metabolism</keyword>
<reference evidence="50 51" key="1">
    <citation type="submission" date="2020-08" db="EMBL/GenBank/DDBJ databases">
        <authorList>
            <person name="Hejnol A."/>
        </authorList>
    </citation>
    <scope>NUCLEOTIDE SEQUENCE [LARGE SCALE GENOMIC DNA]</scope>
</reference>
<evidence type="ECO:0000256" key="1">
    <source>
        <dbReference type="ARBA" id="ARBA00004247"/>
    </source>
</evidence>
<proteinExistence type="inferred from homology"/>
<evidence type="ECO:0000256" key="29">
    <source>
        <dbReference type="ARBA" id="ARBA00048011"/>
    </source>
</evidence>
<feature type="region of interest" description="Disordered" evidence="47">
    <location>
        <begin position="439"/>
        <end position="459"/>
    </location>
</feature>
<evidence type="ECO:0000256" key="24">
    <source>
        <dbReference type="ARBA" id="ARBA00045916"/>
    </source>
</evidence>
<evidence type="ECO:0000256" key="36">
    <source>
        <dbReference type="ARBA" id="ARBA00048386"/>
    </source>
</evidence>
<evidence type="ECO:0000256" key="47">
    <source>
        <dbReference type="SAM" id="MobiDB-lite"/>
    </source>
</evidence>
<comment type="catalytic activity">
    <reaction evidence="32">
        <text>1,2-di-(9Z-octadecenoyl)-sn-glycero-3-phosphocholine + H2O = 1-(9Z-octadecenoyl)-sn-glycero-3-phosphocholine + (9Z)-octadecenoate + H(+)</text>
        <dbReference type="Rhea" id="RHEA:40923"/>
        <dbReference type="ChEBI" id="CHEBI:15377"/>
        <dbReference type="ChEBI" id="CHEBI:15378"/>
        <dbReference type="ChEBI" id="CHEBI:28610"/>
        <dbReference type="ChEBI" id="CHEBI:30823"/>
        <dbReference type="ChEBI" id="CHEBI:74669"/>
    </reaction>
    <physiologicalReaction direction="left-to-right" evidence="32">
        <dbReference type="Rhea" id="RHEA:40924"/>
    </physiologicalReaction>
</comment>
<dbReference type="InterPro" id="IPR001087">
    <property type="entry name" value="GDSL"/>
</dbReference>
<dbReference type="InterPro" id="IPR008265">
    <property type="entry name" value="Lipase_GDSL_AS"/>
</dbReference>
<name>A0A7I8WB22_9ANNE</name>
<evidence type="ECO:0000256" key="19">
    <source>
        <dbReference type="ARBA" id="ARBA00023422"/>
    </source>
</evidence>
<keyword evidence="8 48" id="KW-0812">Transmembrane</keyword>
<evidence type="ECO:0000256" key="35">
    <source>
        <dbReference type="ARBA" id="ARBA00048374"/>
    </source>
</evidence>
<dbReference type="Proteomes" id="UP000549394">
    <property type="component" value="Unassembled WGS sequence"/>
</dbReference>
<comment type="caution">
    <text evidence="50">The sequence shown here is derived from an EMBL/GenBank/DDBJ whole genome shotgun (WGS) entry which is preliminary data.</text>
</comment>
<evidence type="ECO:0000256" key="43">
    <source>
        <dbReference type="ARBA" id="ARBA00048939"/>
    </source>
</evidence>
<evidence type="ECO:0000256" key="4">
    <source>
        <dbReference type="ARBA" id="ARBA00013278"/>
    </source>
</evidence>
<keyword evidence="9 49" id="KW-0732">Signal</keyword>
<evidence type="ECO:0000256" key="31">
    <source>
        <dbReference type="ARBA" id="ARBA00048049"/>
    </source>
</evidence>
<dbReference type="EC" id="3.1.1.5" evidence="3"/>
<comment type="catalytic activity">
    <reaction evidence="36">
        <text>1,2,3-tri-(9Z-octadecenoyl)-glycerol + H2O = di-(9Z)-octadecenoylglycerol + (9Z)-octadecenoate + H(+)</text>
        <dbReference type="Rhea" id="RHEA:38575"/>
        <dbReference type="ChEBI" id="CHEBI:15377"/>
        <dbReference type="ChEBI" id="CHEBI:15378"/>
        <dbReference type="ChEBI" id="CHEBI:30823"/>
        <dbReference type="ChEBI" id="CHEBI:53753"/>
        <dbReference type="ChEBI" id="CHEBI:75945"/>
    </reaction>
    <physiologicalReaction direction="left-to-right" evidence="36">
        <dbReference type="Rhea" id="RHEA:38576"/>
    </physiologicalReaction>
</comment>
<comment type="catalytic activity">
    <reaction evidence="25">
        <text>1-hexadecanoyl-2-(9Z)-octadecenoyl-3-octadecanoyl-sn-glycerol + H2O = 2-(9Z-octadecenoyl)-3-octadecanoyl-sn-glycerol + hexadecanoate + H(+)</text>
        <dbReference type="Rhea" id="RHEA:41107"/>
        <dbReference type="ChEBI" id="CHEBI:7896"/>
        <dbReference type="ChEBI" id="CHEBI:15377"/>
        <dbReference type="ChEBI" id="CHEBI:15378"/>
        <dbReference type="ChEBI" id="CHEBI:75558"/>
        <dbReference type="ChEBI" id="CHEBI:77623"/>
    </reaction>
    <physiologicalReaction direction="left-to-right" evidence="25">
        <dbReference type="Rhea" id="RHEA:41108"/>
    </physiologicalReaction>
</comment>
<comment type="catalytic activity">
    <reaction evidence="17">
        <text>a triacylglycerol + H2O = a diacylglycerol + a fatty acid + H(+)</text>
        <dbReference type="Rhea" id="RHEA:12044"/>
        <dbReference type="ChEBI" id="CHEBI:15377"/>
        <dbReference type="ChEBI" id="CHEBI:15378"/>
        <dbReference type="ChEBI" id="CHEBI:17855"/>
        <dbReference type="ChEBI" id="CHEBI:18035"/>
        <dbReference type="ChEBI" id="CHEBI:28868"/>
        <dbReference type="EC" id="3.1.1.3"/>
    </reaction>
    <physiologicalReaction direction="left-to-right" evidence="17">
        <dbReference type="Rhea" id="RHEA:12045"/>
    </physiologicalReaction>
</comment>
<dbReference type="EMBL" id="CAJFCJ010000026">
    <property type="protein sequence ID" value="CAD5125345.1"/>
    <property type="molecule type" value="Genomic_DNA"/>
</dbReference>
<evidence type="ECO:0000256" key="49">
    <source>
        <dbReference type="SAM" id="SignalP"/>
    </source>
</evidence>
<dbReference type="SUPFAM" id="SSF52266">
    <property type="entry name" value="SGNH hydrolase"/>
    <property type="match status" value="1"/>
</dbReference>
<dbReference type="CDD" id="cd01824">
    <property type="entry name" value="Phospholipase_B_like"/>
    <property type="match status" value="1"/>
</dbReference>
<comment type="catalytic activity">
    <reaction evidence="27">
        <text>1-(9Z-octadecenoyl)-glycerol + H2O = glycerol + (9Z)-octadecenoate + H(+)</text>
        <dbReference type="Rhea" id="RHEA:38487"/>
        <dbReference type="ChEBI" id="CHEBI:15377"/>
        <dbReference type="ChEBI" id="CHEBI:15378"/>
        <dbReference type="ChEBI" id="CHEBI:17754"/>
        <dbReference type="ChEBI" id="CHEBI:30823"/>
        <dbReference type="ChEBI" id="CHEBI:75342"/>
    </reaction>
    <physiologicalReaction direction="left-to-right" evidence="27">
        <dbReference type="Rhea" id="RHEA:38488"/>
    </physiologicalReaction>
</comment>
<evidence type="ECO:0000256" key="17">
    <source>
        <dbReference type="ARBA" id="ARBA00023369"/>
    </source>
</evidence>
<evidence type="ECO:0000313" key="50">
    <source>
        <dbReference type="EMBL" id="CAD5125345.1"/>
    </source>
</evidence>
<evidence type="ECO:0000256" key="23">
    <source>
        <dbReference type="ARBA" id="ARBA00033022"/>
    </source>
</evidence>
<comment type="catalytic activity">
    <reaction evidence="45">
        <text>1,3-di-(9Z-octadecenoyl)-glycerol + H2O = 1-(9Z-octadecenoyl)-glycerol + (9Z)-octadecenoate + H(+)</text>
        <dbReference type="Rhea" id="RHEA:39939"/>
        <dbReference type="ChEBI" id="CHEBI:15377"/>
        <dbReference type="ChEBI" id="CHEBI:15378"/>
        <dbReference type="ChEBI" id="CHEBI:30823"/>
        <dbReference type="ChEBI" id="CHEBI:75342"/>
        <dbReference type="ChEBI" id="CHEBI:75735"/>
    </reaction>
    <physiologicalReaction direction="left-to-right" evidence="45">
        <dbReference type="Rhea" id="RHEA:39940"/>
    </physiologicalReaction>
</comment>
<evidence type="ECO:0000256" key="37">
    <source>
        <dbReference type="ARBA" id="ARBA00048454"/>
    </source>
</evidence>
<keyword evidence="7" id="KW-1003">Cell membrane</keyword>
<dbReference type="InterPro" id="IPR036514">
    <property type="entry name" value="SGNH_hydro_sf"/>
</dbReference>
<evidence type="ECO:0000256" key="13">
    <source>
        <dbReference type="ARBA" id="ARBA00023098"/>
    </source>
</evidence>
<dbReference type="EC" id="3.1.1.4" evidence="4"/>
<keyword evidence="11" id="KW-0378">Hydrolase</keyword>
<feature type="signal peptide" evidence="49">
    <location>
        <begin position="1"/>
        <end position="18"/>
    </location>
</feature>
<evidence type="ECO:0000256" key="44">
    <source>
        <dbReference type="ARBA" id="ARBA00049363"/>
    </source>
</evidence>
<evidence type="ECO:0000256" key="21">
    <source>
        <dbReference type="ARBA" id="ARBA00031182"/>
    </source>
</evidence>
<keyword evidence="10" id="KW-0677">Repeat</keyword>
<evidence type="ECO:0000256" key="10">
    <source>
        <dbReference type="ARBA" id="ARBA00022737"/>
    </source>
</evidence>
<dbReference type="GO" id="GO:0031526">
    <property type="term" value="C:brush border membrane"/>
    <property type="evidence" value="ECO:0007669"/>
    <property type="project" value="TreeGrafter"/>
</dbReference>
<comment type="catalytic activity">
    <reaction evidence="34">
        <text>1-hexadecanoyl-2-(9Z,12Z-octadecadienoyl)-sn-glycero-3-phosphocholine + H2O = 2-(9Z,12Z-octadecadienoyl)-sn-glycero-3-phosphocholine + hexadecanoate + H(+)</text>
        <dbReference type="Rhea" id="RHEA:40971"/>
        <dbReference type="ChEBI" id="CHEBI:7896"/>
        <dbReference type="ChEBI" id="CHEBI:15377"/>
        <dbReference type="ChEBI" id="CHEBI:15378"/>
        <dbReference type="ChEBI" id="CHEBI:73002"/>
        <dbReference type="ChEBI" id="CHEBI:76084"/>
    </reaction>
    <physiologicalReaction direction="left-to-right" evidence="34">
        <dbReference type="Rhea" id="RHEA:40972"/>
    </physiologicalReaction>
</comment>
<dbReference type="GO" id="GO:0006644">
    <property type="term" value="P:phospholipid metabolic process"/>
    <property type="evidence" value="ECO:0007669"/>
    <property type="project" value="TreeGrafter"/>
</dbReference>
<comment type="catalytic activity">
    <reaction evidence="37">
        <text>a 1-acyl-sn-glycero-3-phosphocholine + H2O = sn-glycerol 3-phosphocholine + a fatty acid + H(+)</text>
        <dbReference type="Rhea" id="RHEA:15177"/>
        <dbReference type="ChEBI" id="CHEBI:15377"/>
        <dbReference type="ChEBI" id="CHEBI:15378"/>
        <dbReference type="ChEBI" id="CHEBI:16870"/>
        <dbReference type="ChEBI" id="CHEBI:28868"/>
        <dbReference type="ChEBI" id="CHEBI:58168"/>
        <dbReference type="EC" id="3.1.1.5"/>
    </reaction>
    <physiologicalReaction direction="left-to-right" evidence="37">
        <dbReference type="Rhea" id="RHEA:15178"/>
    </physiologicalReaction>
</comment>
<comment type="catalytic activity">
    <reaction evidence="39">
        <text>1-hexadecanoyl-sn-glycero-3-phosphocholine + H2O = sn-glycerol 3-phosphocholine + hexadecanoate + H(+)</text>
        <dbReference type="Rhea" id="RHEA:40435"/>
        <dbReference type="ChEBI" id="CHEBI:7896"/>
        <dbReference type="ChEBI" id="CHEBI:15377"/>
        <dbReference type="ChEBI" id="CHEBI:15378"/>
        <dbReference type="ChEBI" id="CHEBI:16870"/>
        <dbReference type="ChEBI" id="CHEBI:72998"/>
    </reaction>
    <physiologicalReaction direction="left-to-right" evidence="39">
        <dbReference type="Rhea" id="RHEA:40436"/>
    </physiologicalReaction>
</comment>
<evidence type="ECO:0000313" key="51">
    <source>
        <dbReference type="Proteomes" id="UP000549394"/>
    </source>
</evidence>
<evidence type="ECO:0000256" key="20">
    <source>
        <dbReference type="ARBA" id="ARBA00029723"/>
    </source>
</evidence>
<comment type="catalytic activity">
    <reaction evidence="44">
        <text>1,2-dihexadecanoyl-sn-glycero-3-phosphocholine + 2 H2O = sn-glycerol 3-phosphocholine + 2 hexadecanoate + 2 H(+)</text>
        <dbReference type="Rhea" id="RHEA:40975"/>
        <dbReference type="ChEBI" id="CHEBI:7896"/>
        <dbReference type="ChEBI" id="CHEBI:15377"/>
        <dbReference type="ChEBI" id="CHEBI:15378"/>
        <dbReference type="ChEBI" id="CHEBI:16870"/>
        <dbReference type="ChEBI" id="CHEBI:72999"/>
    </reaction>
    <physiologicalReaction direction="left-to-right" evidence="44">
        <dbReference type="Rhea" id="RHEA:40976"/>
    </physiologicalReaction>
</comment>
<comment type="catalytic activity">
    <reaction evidence="46">
        <text>2-(9Z-octadecenoyl)-glycerol + H2O = glycerol + (9Z)-octadecenoate + H(+)</text>
        <dbReference type="Rhea" id="RHEA:38491"/>
        <dbReference type="ChEBI" id="CHEBI:15377"/>
        <dbReference type="ChEBI" id="CHEBI:15378"/>
        <dbReference type="ChEBI" id="CHEBI:17754"/>
        <dbReference type="ChEBI" id="CHEBI:30823"/>
        <dbReference type="ChEBI" id="CHEBI:73990"/>
    </reaction>
    <physiologicalReaction direction="left-to-right" evidence="46">
        <dbReference type="Rhea" id="RHEA:38492"/>
    </physiologicalReaction>
</comment>
<sequence length="459" mass="51510">MKSLILLGFFGCLYFASARLTTEEVEWLDFAIQHQNNASFQTLWKKKVKSYKEATVDIPEFKCNVGPIGDKPTSVHKLKPGDINVVAAFGDSITAGNGADADNLLEVILNARGHSWSIGGMESLEKILTIPNILKKFNPNLKGYSTDTSDEDDPEAGMNVARMGARATHLPNQADKMIDRLKTTSDIDFENDWKLITLFIGGNDLCGYCRDRPNRSPEKFAEHIKNTLDKLHQQVPKALVQVVSMFDVTPVRHLSADWICDLLQERFCSCARNSDTRPELRPVQLGYHLRVDELISSGRYDTRDDFTVVVQPHMRDLVPPRLPNGEYDKSFFSPDCFHPGRKGHAGFALGLWNIMLTKEKPYEISIEDTQDFRCPTEQEPYIFTRLNSDPSISIKAAVPDNESTTKVNNKLRVGLSVTVGLMGVALIAIAAVYAYKRQKQPKQTEKENNSKDNPVFQAA</sequence>
<feature type="transmembrane region" description="Helical" evidence="48">
    <location>
        <begin position="413"/>
        <end position="435"/>
    </location>
</feature>
<evidence type="ECO:0000256" key="7">
    <source>
        <dbReference type="ARBA" id="ARBA00022475"/>
    </source>
</evidence>
<comment type="catalytic activity">
    <reaction evidence="26">
        <text>1,3-dihexadecanoyl-2-(9Z-octadecenoyl)glycerol + H2O = 1-hexadecanoyl-2-(9Z-octadecenoyl)-glycerol + hexadecanoate + H(+)</text>
        <dbReference type="Rhea" id="RHEA:40979"/>
        <dbReference type="ChEBI" id="CHEBI:7896"/>
        <dbReference type="ChEBI" id="CHEBI:15377"/>
        <dbReference type="ChEBI" id="CHEBI:15378"/>
        <dbReference type="ChEBI" id="CHEBI:75585"/>
        <dbReference type="ChEBI" id="CHEBI:75688"/>
    </reaction>
    <physiologicalReaction direction="left-to-right" evidence="26">
        <dbReference type="Rhea" id="RHEA:40980"/>
    </physiologicalReaction>
</comment>